<dbReference type="HAMAP" id="MF_01485">
    <property type="entry name" value="RecB"/>
    <property type="match status" value="1"/>
</dbReference>
<evidence type="ECO:0000313" key="20">
    <source>
        <dbReference type="Proteomes" id="UP000825228"/>
    </source>
</evidence>
<evidence type="ECO:0000256" key="8">
    <source>
        <dbReference type="ARBA" id="ARBA00022840"/>
    </source>
</evidence>
<dbReference type="PANTHER" id="PTHR11070">
    <property type="entry name" value="UVRD / RECB / PCRA DNA HELICASE FAMILY MEMBER"/>
    <property type="match status" value="1"/>
</dbReference>
<feature type="binding site" evidence="15">
    <location>
        <position position="878"/>
    </location>
    <ligand>
        <name>Mg(2+)</name>
        <dbReference type="ChEBI" id="CHEBI:18420"/>
    </ligand>
</feature>
<keyword evidence="8 15" id="KW-0067">ATP-binding</keyword>
<evidence type="ECO:0000259" key="17">
    <source>
        <dbReference type="PROSITE" id="PS51198"/>
    </source>
</evidence>
<evidence type="ECO:0000256" key="7">
    <source>
        <dbReference type="ARBA" id="ARBA00022839"/>
    </source>
</evidence>
<gene>
    <name evidence="15" type="primary">recB</name>
    <name evidence="19" type="ORF">HQ603_06755</name>
</gene>
<evidence type="ECO:0000256" key="14">
    <source>
        <dbReference type="ARBA" id="ARBA00048988"/>
    </source>
</evidence>
<feature type="region of interest" description="Nuclease activity, interacts with RecD and RecA" evidence="15">
    <location>
        <begin position="805"/>
        <end position="1126"/>
    </location>
</feature>
<keyword evidence="11 15" id="KW-0234">DNA repair</keyword>
<evidence type="ECO:0000256" key="16">
    <source>
        <dbReference type="PROSITE-ProRule" id="PRU00560"/>
    </source>
</evidence>
<comment type="function">
    <text evidence="15">A helicase/nuclease that prepares dsDNA breaks (DSB) for recombinational DNA repair. Binds to DSBs and unwinds DNA via a highly rapid and processive ATP-dependent bidirectional helicase activity. Unwinds dsDNA until it encounters a Chi (crossover hotspot instigator) sequence from the 3' direction. Cuts ssDNA a few nucleotides 3' to the Chi site. The properties and activities of the enzyme are changed at Chi. The Chi-altered holoenzyme produces a long 3'-ssDNA overhang and facilitates RecA-binding to the ssDNA for homologous DNA recombination and repair. Holoenzyme degrades any linearized DNA that is unable to undergo homologous recombination. In the holoenzyme this subunit contributes ATPase, 3'-5' helicase, exonuclease activity and loads RecA onto ssDNA.</text>
</comment>
<feature type="active site" description="For nuclease activity" evidence="15">
    <location>
        <position position="1024"/>
    </location>
</feature>
<feature type="domain" description="UvrD-like helicase ATP-binding" evidence="17">
    <location>
        <begin position="19"/>
        <end position="350"/>
    </location>
</feature>
<evidence type="ECO:0000259" key="18">
    <source>
        <dbReference type="PROSITE" id="PS51217"/>
    </source>
</evidence>
<dbReference type="RefSeq" id="WP_222683789.1">
    <property type="nucleotide sequence ID" value="NZ_JABUBT010000005.1"/>
</dbReference>
<evidence type="ECO:0000256" key="15">
    <source>
        <dbReference type="HAMAP-Rule" id="MF_01485"/>
    </source>
</evidence>
<protein>
    <recommendedName>
        <fullName evidence="15">RecBCD enzyme subunit RecB</fullName>
        <ecNumber evidence="15">3.1.11.5</ecNumber>
        <ecNumber evidence="15">5.6.2.4</ecNumber>
    </recommendedName>
    <alternativeName>
        <fullName evidence="15">DNA 3'-5' helicase subunit RecB</fullName>
    </alternativeName>
    <alternativeName>
        <fullName evidence="15">Exonuclease V subunit RecB</fullName>
        <shortName evidence="15">ExoV subunit RecB</shortName>
    </alternativeName>
    <alternativeName>
        <fullName evidence="15">Helicase/nuclease RecBCD subunit RecB</fullName>
    </alternativeName>
</protein>
<dbReference type="InterPro" id="IPR014016">
    <property type="entry name" value="UvrD-like_ATP-bd"/>
</dbReference>
<dbReference type="PANTHER" id="PTHR11070:SF23">
    <property type="entry name" value="RECBCD ENZYME SUBUNIT RECB"/>
    <property type="match status" value="1"/>
</dbReference>
<evidence type="ECO:0000313" key="19">
    <source>
        <dbReference type="EMBL" id="MBY6366452.1"/>
    </source>
</evidence>
<evidence type="ECO:0000256" key="5">
    <source>
        <dbReference type="ARBA" id="ARBA00022801"/>
    </source>
</evidence>
<dbReference type="SUPFAM" id="SSF52980">
    <property type="entry name" value="Restriction endonuclease-like"/>
    <property type="match status" value="1"/>
</dbReference>
<dbReference type="Pfam" id="PF13361">
    <property type="entry name" value="UvrD_C"/>
    <property type="match status" value="1"/>
</dbReference>
<comment type="subunit">
    <text evidence="15">Heterotrimer of RecB, RecC and RecD. All subunits contribute to DNA-binding. Interacts with RecA.</text>
</comment>
<dbReference type="Proteomes" id="UP000825228">
    <property type="component" value="Unassembled WGS sequence"/>
</dbReference>
<keyword evidence="10 15" id="KW-0238">DNA-binding</keyword>
<comment type="domain">
    <text evidence="15">The N-terminal DNA-binding domain is a ssDNA-dependent ATPase and has ATP-dependent 3'-5' helicase function. This domain interacts with RecC.</text>
</comment>
<keyword evidence="12 15" id="KW-0413">Isomerase</keyword>
<evidence type="ECO:0000256" key="10">
    <source>
        <dbReference type="ARBA" id="ARBA00023125"/>
    </source>
</evidence>
<dbReference type="Gene3D" id="3.90.320.10">
    <property type="match status" value="1"/>
</dbReference>
<keyword evidence="7 15" id="KW-0269">Exonuclease</keyword>
<dbReference type="EC" id="3.1.11.5" evidence="15"/>
<dbReference type="CDD" id="cd22352">
    <property type="entry name" value="RecB_C-like"/>
    <property type="match status" value="1"/>
</dbReference>
<dbReference type="Gene3D" id="1.10.486.10">
    <property type="entry name" value="PCRA, domain 4"/>
    <property type="match status" value="1"/>
</dbReference>
<evidence type="ECO:0000256" key="11">
    <source>
        <dbReference type="ARBA" id="ARBA00023204"/>
    </source>
</evidence>
<dbReference type="InterPro" id="IPR027417">
    <property type="entry name" value="P-loop_NTPase"/>
</dbReference>
<comment type="catalytic activity">
    <reaction evidence="15">
        <text>Exonucleolytic cleavage (in the presence of ATP) in either 5'- to 3'- or 3'- to 5'-direction to yield 5'-phosphooligonucleotides.</text>
        <dbReference type="EC" id="3.1.11.5"/>
    </reaction>
</comment>
<evidence type="ECO:0000256" key="3">
    <source>
        <dbReference type="ARBA" id="ARBA00022741"/>
    </source>
</evidence>
<comment type="miscellaneous">
    <text evidence="15">In the RecBCD complex, RecB has a slow 3'-5' helicase, an exonuclease activity and loads RecA onto ssDNA, RecD has a fast 5'-3' helicase activity, while RecC stimulates the ATPase and processivity of the RecB helicase and contributes to recognition of the Chi site.</text>
</comment>
<dbReference type="Gene3D" id="1.10.3170.10">
    <property type="entry name" value="Recbcd, chain B, domain 2"/>
    <property type="match status" value="2"/>
</dbReference>
<keyword evidence="20" id="KW-1185">Reference proteome</keyword>
<evidence type="ECO:0000256" key="9">
    <source>
        <dbReference type="ARBA" id="ARBA00022842"/>
    </source>
</evidence>
<comment type="similarity">
    <text evidence="15">Belongs to the helicase family. UvrD subfamily.</text>
</comment>
<evidence type="ECO:0000256" key="13">
    <source>
        <dbReference type="ARBA" id="ARBA00034617"/>
    </source>
</evidence>
<accession>A0ABS7P242</accession>
<keyword evidence="6 15" id="KW-0347">Helicase</keyword>
<feature type="domain" description="UvrD-like helicase C-terminal" evidence="18">
    <location>
        <begin position="380"/>
        <end position="642"/>
    </location>
</feature>
<comment type="cofactor">
    <cofactor evidence="15">
        <name>Mg(2+)</name>
        <dbReference type="ChEBI" id="CHEBI:18420"/>
    </cofactor>
    <text evidence="15">Binds 1 Mg(2+) ion per subunit.</text>
</comment>
<dbReference type="InterPro" id="IPR038726">
    <property type="entry name" value="PDDEXK_AddAB-type"/>
</dbReference>
<keyword evidence="1 15" id="KW-0540">Nuclease</keyword>
<keyword evidence="9 15" id="KW-0460">Magnesium</keyword>
<dbReference type="InterPro" id="IPR011604">
    <property type="entry name" value="PDDEXK-like_dom_sf"/>
</dbReference>
<dbReference type="InterPro" id="IPR014017">
    <property type="entry name" value="DNA_helicase_UvrD-like_C"/>
</dbReference>
<dbReference type="PROSITE" id="PS51217">
    <property type="entry name" value="UVRD_HELICASE_CTER"/>
    <property type="match status" value="1"/>
</dbReference>
<dbReference type="InterPro" id="IPR000212">
    <property type="entry name" value="DNA_helicase_UvrD/REP"/>
</dbReference>
<evidence type="ECO:0000256" key="12">
    <source>
        <dbReference type="ARBA" id="ARBA00023235"/>
    </source>
</evidence>
<comment type="domain">
    <text evidence="15">The C-terminal domain has nuclease activity and interacts with RecD. It interacts with RecA, facilitating its loading onto ssDNA.</text>
</comment>
<proteinExistence type="inferred from homology"/>
<sequence>MGPTAGRRDPGGAVTDGAGAAVSSFDLTGPLPRGTTVLEASAGTGKTYAIVGLAARYVAEGIADIADILLVTFSKAATRELRERTRARFTELAAALRDPAAARDSDDELTVHLAGVPDPDVAARRGRLLRALSEFDAGTIATTHSFCQRMLDGLGIAGEPEPGSTFVESVDDIVVDVVDDLYLQRYSRLASEPPVTPQDARTVGRAAVSDRRAVLGPDVPEGTEAGDRVAFARDVRVETERRKRLAGIRDYDDLLGLLHDVLTHPDHGAAACRRIRDRFRVVLVDEFQDTDPLQWEILRRTFHGHGGVLVLVGDPKQAIYAFRGAEVTSYLDAVAVADHRLALTTNRRSDEAVVRSLAHLYEGAALGADQIVVTSVSASHRSRRLTGPAGTTDPMRLRVLPRTGCGPLNKSGFPSAPRIRQRIATDVADQIVALLTSGAAVDGTPVGPGDVAVLVRTKVQAELVRTALDDAAVPSVLTGGADVFSTPAAAEWLRVLEAVEQPHRADVVRRAALTPLLGWTADRLDAAGDAATSELSARFRELAGVVERVGFAAMVEVLTGATDLQARLLARDRGERDATDLTHVAQLLDREFQEAGHGVASLCRWLADRVADPSLGSASDRSRRLDSDADAVQVATVHSAKGLEYPVVFVPFAWAASGGFDQPTLLYHEDGRRILDVGGPTARGYAARRVLHDDEAAGEELRLLYVALTRARSQVVVWWAPSYTTKNGPLHRLLFGRVDGVPAPERSIRLPADEAALSALVARAGDSTTVEAVGAPTGARLTRRGAAGSPAPLAAAVFDRRLDHAWHRTSYTALTAGAHDDHGADAEDAVDESEVPGVVDEPESVLVAGGERVAPAEAALASPMNGLPAGAAFGTLVHDVLEFVDTAAPDLDAELDARCRDAVTRYGADLDPAHLAHALGAVLRTPLGFGTLADVAPADRLSELDFELPLAGGDRAGRRCASVHDIAELLDRHVPTHDVLGAYSTRLRRLDDRELRGYLTGSIDSVIRVRGGQGGGEPRFVVVDYKTNRIVAGDLTVDHFTTDAMAGEMIAAHYPLQALLYSVALHRFLRWRLPGYRPEVHLGGVQYHFVRGMAGPRTPPGRGVFAWQPSPALVTDLSDLVAGGVG</sequence>
<keyword evidence="4 15" id="KW-0227">DNA damage</keyword>
<evidence type="ECO:0000256" key="4">
    <source>
        <dbReference type="ARBA" id="ARBA00022763"/>
    </source>
</evidence>
<dbReference type="Pfam" id="PF12705">
    <property type="entry name" value="PDDEXK_1"/>
    <property type="match status" value="1"/>
</dbReference>
<dbReference type="InterPro" id="IPR004586">
    <property type="entry name" value="RecB"/>
</dbReference>
<evidence type="ECO:0000256" key="6">
    <source>
        <dbReference type="ARBA" id="ARBA00022806"/>
    </source>
</evidence>
<organism evidence="19 20">
    <name type="scientific">Rhodococcoides corynebacterioides</name>
    <dbReference type="NCBI Taxonomy" id="53972"/>
    <lineage>
        <taxon>Bacteria</taxon>
        <taxon>Bacillati</taxon>
        <taxon>Actinomycetota</taxon>
        <taxon>Actinomycetes</taxon>
        <taxon>Mycobacteriales</taxon>
        <taxon>Nocardiaceae</taxon>
        <taxon>Rhodococcoides</taxon>
    </lineage>
</organism>
<name>A0ABS7P242_9NOCA</name>
<evidence type="ECO:0000256" key="1">
    <source>
        <dbReference type="ARBA" id="ARBA00022722"/>
    </source>
</evidence>
<keyword evidence="2 15" id="KW-0479">Metal-binding</keyword>
<feature type="region of interest" description="DNA-binding and helicase activity, interacts with RecC" evidence="15">
    <location>
        <begin position="1"/>
        <end position="762"/>
    </location>
</feature>
<feature type="binding site" evidence="15">
    <location>
        <position position="1024"/>
    </location>
    <ligand>
        <name>Mg(2+)</name>
        <dbReference type="ChEBI" id="CHEBI:18420"/>
    </ligand>
</feature>
<comment type="catalytic activity">
    <reaction evidence="13 15">
        <text>Couples ATP hydrolysis with the unwinding of duplex DNA by translocating in the 3'-5' direction.</text>
        <dbReference type="EC" id="5.6.2.4"/>
    </reaction>
</comment>
<comment type="catalytic activity">
    <reaction evidence="14 15">
        <text>ATP + H2O = ADP + phosphate + H(+)</text>
        <dbReference type="Rhea" id="RHEA:13065"/>
        <dbReference type="ChEBI" id="CHEBI:15377"/>
        <dbReference type="ChEBI" id="CHEBI:15378"/>
        <dbReference type="ChEBI" id="CHEBI:30616"/>
        <dbReference type="ChEBI" id="CHEBI:43474"/>
        <dbReference type="ChEBI" id="CHEBI:456216"/>
        <dbReference type="EC" id="5.6.2.4"/>
    </reaction>
</comment>
<dbReference type="PROSITE" id="PS51198">
    <property type="entry name" value="UVRD_HELICASE_ATP_BIND"/>
    <property type="match status" value="1"/>
</dbReference>
<dbReference type="SUPFAM" id="SSF52540">
    <property type="entry name" value="P-loop containing nucleoside triphosphate hydrolases"/>
    <property type="match status" value="1"/>
</dbReference>
<keyword evidence="5 15" id="KW-0378">Hydrolase</keyword>
<dbReference type="EMBL" id="JABUBU010000003">
    <property type="protein sequence ID" value="MBY6366452.1"/>
    <property type="molecule type" value="Genomic_DNA"/>
</dbReference>
<evidence type="ECO:0000256" key="2">
    <source>
        <dbReference type="ARBA" id="ARBA00022723"/>
    </source>
</evidence>
<feature type="binding site" evidence="16">
    <location>
        <begin position="40"/>
        <end position="47"/>
    </location>
    <ligand>
        <name>ATP</name>
        <dbReference type="ChEBI" id="CHEBI:30616"/>
    </ligand>
</feature>
<reference evidence="19 20" key="1">
    <citation type="submission" date="2020-06" db="EMBL/GenBank/DDBJ databases">
        <title>Taxonomy, biology and ecology of Rhodococcus bacteria occurring in California pistachio and other woody hosts as revealed by genome sequence analyses.</title>
        <authorList>
            <person name="Gai Y."/>
            <person name="Riely B."/>
        </authorList>
    </citation>
    <scope>NUCLEOTIDE SEQUENCE [LARGE SCALE GENOMIC DNA]</scope>
    <source>
        <strain evidence="19 20">BP-281</strain>
    </source>
</reference>
<dbReference type="Pfam" id="PF00580">
    <property type="entry name" value="UvrD-helicase"/>
    <property type="match status" value="1"/>
</dbReference>
<keyword evidence="3 15" id="KW-0547">Nucleotide-binding</keyword>
<dbReference type="CDD" id="cd17932">
    <property type="entry name" value="DEXQc_UvrD"/>
    <property type="match status" value="1"/>
</dbReference>
<dbReference type="Gene3D" id="3.40.50.300">
    <property type="entry name" value="P-loop containing nucleotide triphosphate hydrolases"/>
    <property type="match status" value="3"/>
</dbReference>
<feature type="binding site" evidence="15">
    <location>
        <position position="1004"/>
    </location>
    <ligand>
        <name>Mg(2+)</name>
        <dbReference type="ChEBI" id="CHEBI:18420"/>
    </ligand>
</feature>
<comment type="caution">
    <text evidence="19">The sequence shown here is derived from an EMBL/GenBank/DDBJ whole genome shotgun (WGS) entry which is preliminary data.</text>
</comment>
<dbReference type="EC" id="5.6.2.4" evidence="15"/>
<dbReference type="InterPro" id="IPR011335">
    <property type="entry name" value="Restrct_endonuc-II-like"/>
</dbReference>